<feature type="region of interest" description="Disordered" evidence="1">
    <location>
        <begin position="165"/>
        <end position="218"/>
    </location>
</feature>
<protein>
    <recommendedName>
        <fullName evidence="4">Endonuclease YncB, thermonuclease family</fullName>
    </recommendedName>
</protein>
<name>A0A7C9RWV6_9PSEU</name>
<feature type="compositionally biased region" description="Low complexity" evidence="1">
    <location>
        <begin position="168"/>
        <end position="195"/>
    </location>
</feature>
<organism evidence="2 3">
    <name type="scientific">Lentzea alba</name>
    <dbReference type="NCBI Taxonomy" id="2714351"/>
    <lineage>
        <taxon>Bacteria</taxon>
        <taxon>Bacillati</taxon>
        <taxon>Actinomycetota</taxon>
        <taxon>Actinomycetes</taxon>
        <taxon>Pseudonocardiales</taxon>
        <taxon>Pseudonocardiaceae</taxon>
        <taxon>Lentzea</taxon>
    </lineage>
</organism>
<dbReference type="SUPFAM" id="SSF50199">
    <property type="entry name" value="Staphylococcal nuclease"/>
    <property type="match status" value="1"/>
</dbReference>
<comment type="caution">
    <text evidence="2">The sequence shown here is derived from an EMBL/GenBank/DDBJ whole genome shotgun (WGS) entry which is preliminary data.</text>
</comment>
<evidence type="ECO:0000313" key="3">
    <source>
        <dbReference type="Proteomes" id="UP000481360"/>
    </source>
</evidence>
<dbReference type="Proteomes" id="UP000481360">
    <property type="component" value="Unassembled WGS sequence"/>
</dbReference>
<keyword evidence="3" id="KW-1185">Reference proteome</keyword>
<dbReference type="EMBL" id="JAAMPJ010000010">
    <property type="protein sequence ID" value="NGY63703.1"/>
    <property type="molecule type" value="Genomic_DNA"/>
</dbReference>
<gene>
    <name evidence="2" type="ORF">G7043_32770</name>
</gene>
<evidence type="ECO:0000256" key="1">
    <source>
        <dbReference type="SAM" id="MobiDB-lite"/>
    </source>
</evidence>
<dbReference type="InterPro" id="IPR035437">
    <property type="entry name" value="SNase_OB-fold_sf"/>
</dbReference>
<accession>A0A7C9RWV6</accession>
<evidence type="ECO:0000313" key="2">
    <source>
        <dbReference type="EMBL" id="NGY63703.1"/>
    </source>
</evidence>
<dbReference type="RefSeq" id="WP_166052339.1">
    <property type="nucleotide sequence ID" value="NZ_JAAMPJ010000010.1"/>
</dbReference>
<proteinExistence type="predicted"/>
<dbReference type="AlphaFoldDB" id="A0A7C9RWV6"/>
<evidence type="ECO:0008006" key="4">
    <source>
        <dbReference type="Google" id="ProtNLM"/>
    </source>
</evidence>
<dbReference type="Gene3D" id="2.40.50.90">
    <property type="match status" value="1"/>
</dbReference>
<sequence length="260" mass="27175">MGVGVLTVLATTGAAGFTGGVDRQGPGNARSDVAVHRGDDFEVTVRSVSDVDTFEGIEPATGLSFQAKVAGIRVITQCWLAESRATAEHLLLGKTVWLTVKKDGISGEDEIAVDVRLPDGADYGQTVVQDGMATADMATRGELLSVEAAARVERRGVWAASCAPGAVTATSSSAPSSTTTAPTTTTTTTAPPTTETTEEPPPPPSSSLERPPVNDDDEEWIGARQGKLCLIEGARRTSPGGTELICARNNNNVLRWRRAD</sequence>
<reference evidence="2 3" key="1">
    <citation type="submission" date="2020-03" db="EMBL/GenBank/DDBJ databases">
        <title>Isolation and identification of active actinomycetes.</title>
        <authorList>
            <person name="Sun X."/>
        </authorList>
    </citation>
    <scope>NUCLEOTIDE SEQUENCE [LARGE SCALE GENOMIC DNA]</scope>
    <source>
        <strain evidence="2 3">NEAU-D13</strain>
    </source>
</reference>